<name>A0A8H6BUX3_CANAX</name>
<dbReference type="Proteomes" id="UP000536275">
    <property type="component" value="Unassembled WGS sequence"/>
</dbReference>
<evidence type="ECO:0000313" key="6">
    <source>
        <dbReference type="Proteomes" id="UP000536275"/>
    </source>
</evidence>
<reference evidence="5 6" key="1">
    <citation type="submission" date="2020-03" db="EMBL/GenBank/DDBJ databases">
        <title>FDA dAtabase for Regulatory Grade micrObial Sequences (FDA-ARGOS): Supporting development and validation of Infectious Disease Dx tests.</title>
        <authorList>
            <person name="Campos J."/>
            <person name="Goldberg B."/>
            <person name="Tallon L."/>
            <person name="Sadzewicz L."/>
            <person name="Vavikolanu K."/>
            <person name="Mehta A."/>
            <person name="Aluvathingal J."/>
            <person name="Nadendla S."/>
            <person name="Nandy P."/>
            <person name="Geyer C."/>
            <person name="Yan Y."/>
            <person name="Sichtig H."/>
        </authorList>
    </citation>
    <scope>NUCLEOTIDE SEQUENCE [LARGE SCALE GENOMIC DNA]</scope>
    <source>
        <strain evidence="5 6">FDAARGOS_656</strain>
    </source>
</reference>
<dbReference type="HAMAP" id="MF_03054">
    <property type="entry name" value="CTU2"/>
    <property type="match status" value="1"/>
</dbReference>
<comment type="similarity">
    <text evidence="3">Belongs to the CTU2/NCS2 family.</text>
</comment>
<dbReference type="GO" id="GO:0016783">
    <property type="term" value="F:sulfurtransferase activity"/>
    <property type="evidence" value="ECO:0007669"/>
    <property type="project" value="TreeGrafter"/>
</dbReference>
<dbReference type="GO" id="GO:0019915">
    <property type="term" value="P:lipid storage"/>
    <property type="evidence" value="ECO:0007669"/>
    <property type="project" value="InterPro"/>
</dbReference>
<evidence type="ECO:0000256" key="1">
    <source>
        <dbReference type="ARBA" id="ARBA00022490"/>
    </source>
</evidence>
<comment type="subcellular location">
    <subcellularLocation>
        <location evidence="3">Cytoplasm</location>
    </subcellularLocation>
</comment>
<keyword evidence="1 3" id="KW-0963">Cytoplasm</keyword>
<dbReference type="AlphaFoldDB" id="A0A8H6BUX3"/>
<evidence type="ECO:0000256" key="3">
    <source>
        <dbReference type="HAMAP-Rule" id="MF_03054"/>
    </source>
</evidence>
<dbReference type="PANTHER" id="PTHR20882:SF14">
    <property type="entry name" value="CYTOPLASMIC TRNA 2-THIOLATION PROTEIN 2"/>
    <property type="match status" value="1"/>
</dbReference>
<keyword evidence="2 3" id="KW-0819">tRNA processing</keyword>
<dbReference type="InterPro" id="IPR014729">
    <property type="entry name" value="Rossmann-like_a/b/a_fold"/>
</dbReference>
<comment type="pathway">
    <text evidence="3">tRNA modification; 5-methoxycarbonylmethyl-2-thiouridine-tRNA biosynthesis.</text>
</comment>
<dbReference type="UniPathway" id="UPA00988"/>
<dbReference type="PANTHER" id="PTHR20882">
    <property type="entry name" value="CYTOPLASMIC TRNA 2-THIOLATION PROTEIN 2"/>
    <property type="match status" value="1"/>
</dbReference>
<evidence type="ECO:0000256" key="4">
    <source>
        <dbReference type="SAM" id="Phobius"/>
    </source>
</evidence>
<organism evidence="5 6">
    <name type="scientific">Candida albicans</name>
    <name type="common">Yeast</name>
    <dbReference type="NCBI Taxonomy" id="5476"/>
    <lineage>
        <taxon>Eukaryota</taxon>
        <taxon>Fungi</taxon>
        <taxon>Dikarya</taxon>
        <taxon>Ascomycota</taxon>
        <taxon>Saccharomycotina</taxon>
        <taxon>Pichiomycetes</taxon>
        <taxon>Debaryomycetaceae</taxon>
        <taxon>Candida/Lodderomyces clade</taxon>
        <taxon>Candida</taxon>
    </lineage>
</organism>
<dbReference type="Gene3D" id="3.40.50.620">
    <property type="entry name" value="HUPs"/>
    <property type="match status" value="1"/>
</dbReference>
<dbReference type="Pfam" id="PF10288">
    <property type="entry name" value="CTU2"/>
    <property type="match status" value="1"/>
</dbReference>
<proteinExistence type="inferred from homology"/>
<dbReference type="GO" id="GO:0000049">
    <property type="term" value="F:tRNA binding"/>
    <property type="evidence" value="ECO:0007669"/>
    <property type="project" value="InterPro"/>
</dbReference>
<dbReference type="GO" id="GO:0016298">
    <property type="term" value="F:lipase activity"/>
    <property type="evidence" value="ECO:0007669"/>
    <property type="project" value="InterPro"/>
</dbReference>
<dbReference type="InterPro" id="IPR019363">
    <property type="entry name" value="LDAH"/>
</dbReference>
<comment type="function">
    <text evidence="3">Plays a central role in 2-thiolation of mcm(5)S(2)U at tRNA wobble positions of tRNA(Lys), tRNA(Glu) and tRNA(Gln). May act by forming a heterodimer with NCS6 that ligates sulfur from thiocarboxylated URM1 onto the uridine of tRNAs at wobble position. Prior mcm(5) tRNA modification by the elongator complex is required for 2-thiolation. May also be involved in protein urmylation.</text>
</comment>
<dbReference type="GO" id="GO:0005811">
    <property type="term" value="C:lipid droplet"/>
    <property type="evidence" value="ECO:0007669"/>
    <property type="project" value="InterPro"/>
</dbReference>
<dbReference type="EMBL" id="JABWAD010000055">
    <property type="protein sequence ID" value="KAF6067028.1"/>
    <property type="molecule type" value="Genomic_DNA"/>
</dbReference>
<evidence type="ECO:0000256" key="2">
    <source>
        <dbReference type="ARBA" id="ARBA00022694"/>
    </source>
</evidence>
<feature type="transmembrane region" description="Helical" evidence="4">
    <location>
        <begin position="55"/>
        <end position="76"/>
    </location>
</feature>
<gene>
    <name evidence="3" type="primary">NCS2</name>
    <name evidence="3" type="synonym">CTU2</name>
    <name evidence="5" type="ORF">FOB64_004468</name>
</gene>
<protein>
    <recommendedName>
        <fullName evidence="3">Cytoplasmic tRNA 2-thiolation protein 2</fullName>
    </recommendedName>
</protein>
<keyword evidence="4" id="KW-0812">Transmembrane</keyword>
<evidence type="ECO:0000313" key="5">
    <source>
        <dbReference type="EMBL" id="KAF6067028.1"/>
    </source>
</evidence>
<keyword evidence="4" id="KW-1133">Transmembrane helix</keyword>
<dbReference type="GO" id="GO:0032447">
    <property type="term" value="P:protein urmylation"/>
    <property type="evidence" value="ECO:0007669"/>
    <property type="project" value="UniProtKB-UniRule"/>
</dbReference>
<dbReference type="GO" id="GO:0005829">
    <property type="term" value="C:cytosol"/>
    <property type="evidence" value="ECO:0007669"/>
    <property type="project" value="TreeGrafter"/>
</dbReference>
<dbReference type="GO" id="GO:0002143">
    <property type="term" value="P:tRNA wobble position uridine thiolation"/>
    <property type="evidence" value="ECO:0007669"/>
    <property type="project" value="TreeGrafter"/>
</dbReference>
<dbReference type="GO" id="GO:0016779">
    <property type="term" value="F:nucleotidyltransferase activity"/>
    <property type="evidence" value="ECO:0007669"/>
    <property type="project" value="UniProtKB-UniRule"/>
</dbReference>
<sequence length="545" mass="61926">MGSFVYQRTIRKLYHDENLNGKFNIKFSGFVTPTIHNISASSSGRVLSGLMQRNVPIVSIVLVFRFFVSLIPALILRKLLHYHLLGNKTGDGFENSVEGAYKIVKSGTVVNQALEMAKEEMLIIDTQDDINDWYFNHSNKGIKNWLFFARNDHWVANETREYLIDKYGNSDNTLCENTSSFIRWRVIFSAIRYFGSLLQEQNELHKGKQGFELVVVNLDEYELDSLNNRIQKVFPELLAKYQPVKISLNVLSLDSYVDEESLHRILLTPDFRAMSKSIDPTRVTLTEILRLCPNKSSAEDLLTIVYNDLILRVAAKEDCQTVVYGHCMTRLANEIIALTVKGRGSIIHKSIADHTETIDDKEIKVMFPLREILQAEISAYVKLAELNKYVISSTVQKSKINKNLTIRDLTTNYFKQLDATGYASTASTVAKTGEKLGSPSNVLCQCQICGADIHQNPSNWLKRITVTDPAAITTDEEKEYYEMFRASYICFGCTVTLGGVKGDTGFIWPLQGSSELKYEYRNDNQEKQKVLDEFVLTDDEGDIEV</sequence>
<keyword evidence="4" id="KW-0472">Membrane</keyword>
<dbReference type="InterPro" id="IPR019407">
    <property type="entry name" value="CTU2"/>
</dbReference>
<dbReference type="Pfam" id="PF10230">
    <property type="entry name" value="LIDHydrolase"/>
    <property type="match status" value="1"/>
</dbReference>
<comment type="caution">
    <text evidence="5">The sequence shown here is derived from an EMBL/GenBank/DDBJ whole genome shotgun (WGS) entry which is preliminary data.</text>
</comment>
<dbReference type="SUPFAM" id="SSF52402">
    <property type="entry name" value="Adenine nucleotide alpha hydrolases-like"/>
    <property type="match status" value="1"/>
</dbReference>
<accession>A0A8H6BUX3</accession>